<evidence type="ECO:0000313" key="2">
    <source>
        <dbReference type="Proteomes" id="UP000199301"/>
    </source>
</evidence>
<dbReference type="Pfam" id="PF01904">
    <property type="entry name" value="DUF72"/>
    <property type="match status" value="1"/>
</dbReference>
<dbReference type="AlphaFoldDB" id="A0A1H1A5H3"/>
<dbReference type="SUPFAM" id="SSF117396">
    <property type="entry name" value="TM1631-like"/>
    <property type="match status" value="1"/>
</dbReference>
<evidence type="ECO:0000313" key="1">
    <source>
        <dbReference type="EMBL" id="SDQ34596.1"/>
    </source>
</evidence>
<dbReference type="RefSeq" id="WP_092521810.1">
    <property type="nucleotide sequence ID" value="NZ_FNKO01000001.1"/>
</dbReference>
<dbReference type="EMBL" id="FNKO01000001">
    <property type="protein sequence ID" value="SDQ34596.1"/>
    <property type="molecule type" value="Genomic_DNA"/>
</dbReference>
<name>A0A1H1A5H3_9ACTN</name>
<dbReference type="OrthoDB" id="9780310at2"/>
<accession>A0A1H1A5H3</accession>
<keyword evidence="2" id="KW-1185">Reference proteome</keyword>
<organism evidence="1 2">
    <name type="scientific">Actinopolyspora saharensis</name>
    <dbReference type="NCBI Taxonomy" id="995062"/>
    <lineage>
        <taxon>Bacteria</taxon>
        <taxon>Bacillati</taxon>
        <taxon>Actinomycetota</taxon>
        <taxon>Actinomycetes</taxon>
        <taxon>Actinopolysporales</taxon>
        <taxon>Actinopolysporaceae</taxon>
        <taxon>Actinopolyspora</taxon>
    </lineage>
</organism>
<protein>
    <submittedName>
        <fullName evidence="1">Uncharacterized conserved protein YecE, DUF72 family</fullName>
    </submittedName>
</protein>
<gene>
    <name evidence="1" type="ORF">SAMN04489718_1409</name>
</gene>
<dbReference type="PANTHER" id="PTHR30348:SF13">
    <property type="entry name" value="UPF0759 PROTEIN YUNF"/>
    <property type="match status" value="1"/>
</dbReference>
<sequence length="296" mass="33979">MGEILVGTAGWTDRGLLQSGWYPPGTDTPARRLAHYAERFPLVEVDSTYYHPPSERTAELWVRRTPGDFTFNVKAFRLFTRHPAKPSTLPRDLRWAAGSRRDNVSLDELDPDVVEELWRRFRTALAPLYEAGKLGVVLFQFPPWFSSGPDNRRYLVECRDRAAPLPVCVEFRNHTWMEEHERERTLDFLSQHRLPCVVVDSPRGHGNSIPPVIASTADPAVVRFHGRSTEWNSRIKERRFGYKYSEEELAAWVPALRELSASVSTTYVVLNNCYRDYAHVNAAQLVELLDGAGRER</sequence>
<dbReference type="InterPro" id="IPR036520">
    <property type="entry name" value="UPF0759_sf"/>
</dbReference>
<dbReference type="Gene3D" id="3.20.20.410">
    <property type="entry name" value="Protein of unknown function UPF0759"/>
    <property type="match status" value="1"/>
</dbReference>
<dbReference type="PANTHER" id="PTHR30348">
    <property type="entry name" value="UNCHARACTERIZED PROTEIN YECE"/>
    <property type="match status" value="1"/>
</dbReference>
<dbReference type="InterPro" id="IPR002763">
    <property type="entry name" value="DUF72"/>
</dbReference>
<dbReference type="Proteomes" id="UP000199301">
    <property type="component" value="Unassembled WGS sequence"/>
</dbReference>
<proteinExistence type="predicted"/>
<reference evidence="2" key="1">
    <citation type="submission" date="2016-10" db="EMBL/GenBank/DDBJ databases">
        <authorList>
            <person name="Varghese N."/>
            <person name="Submissions S."/>
        </authorList>
    </citation>
    <scope>NUCLEOTIDE SEQUENCE [LARGE SCALE GENOMIC DNA]</scope>
    <source>
        <strain evidence="2">DSM 45459</strain>
    </source>
</reference>